<feature type="compositionally biased region" description="Gly residues" evidence="1">
    <location>
        <begin position="325"/>
        <end position="341"/>
    </location>
</feature>
<gene>
    <name evidence="2" type="ORF">BU16DRAFT_227206</name>
</gene>
<feature type="compositionally biased region" description="Basic and acidic residues" evidence="1">
    <location>
        <begin position="16"/>
        <end position="30"/>
    </location>
</feature>
<accession>A0A6A6Q925</accession>
<feature type="compositionally biased region" description="Basic and acidic residues" evidence="1">
    <location>
        <begin position="170"/>
        <end position="184"/>
    </location>
</feature>
<proteinExistence type="predicted"/>
<dbReference type="EMBL" id="MU004203">
    <property type="protein sequence ID" value="KAF2488456.1"/>
    <property type="molecule type" value="Genomic_DNA"/>
</dbReference>
<evidence type="ECO:0000313" key="2">
    <source>
        <dbReference type="EMBL" id="KAF2488456.1"/>
    </source>
</evidence>
<name>A0A6A6Q925_9PEZI</name>
<feature type="region of interest" description="Disordered" evidence="1">
    <location>
        <begin position="64"/>
        <end position="85"/>
    </location>
</feature>
<reference evidence="2" key="1">
    <citation type="journal article" date="2020" name="Stud. Mycol.">
        <title>101 Dothideomycetes genomes: a test case for predicting lifestyles and emergence of pathogens.</title>
        <authorList>
            <person name="Haridas S."/>
            <person name="Albert R."/>
            <person name="Binder M."/>
            <person name="Bloem J."/>
            <person name="Labutti K."/>
            <person name="Salamov A."/>
            <person name="Andreopoulos B."/>
            <person name="Baker S."/>
            <person name="Barry K."/>
            <person name="Bills G."/>
            <person name="Bluhm B."/>
            <person name="Cannon C."/>
            <person name="Castanera R."/>
            <person name="Culley D."/>
            <person name="Daum C."/>
            <person name="Ezra D."/>
            <person name="Gonzalez J."/>
            <person name="Henrissat B."/>
            <person name="Kuo A."/>
            <person name="Liang C."/>
            <person name="Lipzen A."/>
            <person name="Lutzoni F."/>
            <person name="Magnuson J."/>
            <person name="Mondo S."/>
            <person name="Nolan M."/>
            <person name="Ohm R."/>
            <person name="Pangilinan J."/>
            <person name="Park H.-J."/>
            <person name="Ramirez L."/>
            <person name="Alfaro M."/>
            <person name="Sun H."/>
            <person name="Tritt A."/>
            <person name="Yoshinaga Y."/>
            <person name="Zwiers L.-H."/>
            <person name="Turgeon B."/>
            <person name="Goodwin S."/>
            <person name="Spatafora J."/>
            <person name="Crous P."/>
            <person name="Grigoriev I."/>
        </authorList>
    </citation>
    <scope>NUCLEOTIDE SEQUENCE</scope>
    <source>
        <strain evidence="2">CBS 269.34</strain>
    </source>
</reference>
<feature type="region of interest" description="Disordered" evidence="1">
    <location>
        <begin position="1"/>
        <end position="31"/>
    </location>
</feature>
<protein>
    <submittedName>
        <fullName evidence="2">Uncharacterized protein</fullName>
    </submittedName>
</protein>
<dbReference type="Proteomes" id="UP000799750">
    <property type="component" value="Unassembled WGS sequence"/>
</dbReference>
<feature type="compositionally biased region" description="Low complexity" evidence="1">
    <location>
        <begin position="342"/>
        <end position="354"/>
    </location>
</feature>
<feature type="compositionally biased region" description="Low complexity" evidence="1">
    <location>
        <begin position="226"/>
        <end position="239"/>
    </location>
</feature>
<evidence type="ECO:0000256" key="1">
    <source>
        <dbReference type="SAM" id="MobiDB-lite"/>
    </source>
</evidence>
<evidence type="ECO:0000313" key="3">
    <source>
        <dbReference type="Proteomes" id="UP000799750"/>
    </source>
</evidence>
<keyword evidence="3" id="KW-1185">Reference proteome</keyword>
<organism evidence="2 3">
    <name type="scientific">Lophium mytilinum</name>
    <dbReference type="NCBI Taxonomy" id="390894"/>
    <lineage>
        <taxon>Eukaryota</taxon>
        <taxon>Fungi</taxon>
        <taxon>Dikarya</taxon>
        <taxon>Ascomycota</taxon>
        <taxon>Pezizomycotina</taxon>
        <taxon>Dothideomycetes</taxon>
        <taxon>Pleosporomycetidae</taxon>
        <taxon>Mytilinidiales</taxon>
        <taxon>Mytilinidiaceae</taxon>
        <taxon>Lophium</taxon>
    </lineage>
</organism>
<sequence>MEPALIYQDMARNGRPRGERTMRYRSRDQDGMGQEGEVTYWLKDSDGATNQRSAPRDNHLHPSFHRHQHQHRHHHQNLRQNNYFGGHDEERHRREVTQALNIGRHQGVQFGRNQGVQLGHNRGVQLGRQQGLQYGRQQGAEYGRRQGIGHAQNAYQNGQHRGFAQGRSAGYRDGHHAGHREGRDLWGPNGPRQPGLPTIDDRIKEARRAGYKQGREDWGPDIDAVQRQQAQQREQPSRQVRPVHQRRQSVHGGGYVDHGYVFQGYEEPDDDEPLSAAMGQMRLDGPGRDQRLLRNRRASMSAGSDRPVARRQSMSVAERPRSQQGYGGGHASQGFGGGQRQLGGPRLGQRGMLGPNWDHQQW</sequence>
<dbReference type="AlphaFoldDB" id="A0A6A6Q925"/>
<feature type="region of interest" description="Disordered" evidence="1">
    <location>
        <begin position="163"/>
        <end position="362"/>
    </location>
</feature>
<feature type="compositionally biased region" description="Basic residues" evidence="1">
    <location>
        <begin position="64"/>
        <end position="77"/>
    </location>
</feature>
<feature type="compositionally biased region" description="Basic and acidic residues" evidence="1">
    <location>
        <begin position="199"/>
        <end position="218"/>
    </location>
</feature>